<reference evidence="10 11" key="1">
    <citation type="journal article" date="2009" name="Appl. Environ. Microbiol.">
        <title>Three genomes from the phylum Acidobacteria provide insight into the lifestyles of these microorganisms in soils.</title>
        <authorList>
            <person name="Ward N.L."/>
            <person name="Challacombe J.F."/>
            <person name="Janssen P.H."/>
            <person name="Henrissat B."/>
            <person name="Coutinho P.M."/>
            <person name="Wu M."/>
            <person name="Xie G."/>
            <person name="Haft D.H."/>
            <person name="Sait M."/>
            <person name="Badger J."/>
            <person name="Barabote R.D."/>
            <person name="Bradley B."/>
            <person name="Brettin T.S."/>
            <person name="Brinkac L.M."/>
            <person name="Bruce D."/>
            <person name="Creasy T."/>
            <person name="Daugherty S.C."/>
            <person name="Davidsen T.M."/>
            <person name="DeBoy R.T."/>
            <person name="Detter J.C."/>
            <person name="Dodson R.J."/>
            <person name="Durkin A.S."/>
            <person name="Ganapathy A."/>
            <person name="Gwinn-Giglio M."/>
            <person name="Han C.S."/>
            <person name="Khouri H."/>
            <person name="Kiss H."/>
            <person name="Kothari S.P."/>
            <person name="Madupu R."/>
            <person name="Nelson K.E."/>
            <person name="Nelson W.C."/>
            <person name="Paulsen I."/>
            <person name="Penn K."/>
            <person name="Ren Q."/>
            <person name="Rosovitz M.J."/>
            <person name="Selengut J.D."/>
            <person name="Shrivastava S."/>
            <person name="Sullivan S.A."/>
            <person name="Tapia R."/>
            <person name="Thompson L.S."/>
            <person name="Watkins K.L."/>
            <person name="Yang Q."/>
            <person name="Yu C."/>
            <person name="Zafar N."/>
            <person name="Zhou L."/>
            <person name="Kuske C.R."/>
        </authorList>
    </citation>
    <scope>NUCLEOTIDE SEQUENCE [LARGE SCALE GENOMIC DNA]</scope>
    <source>
        <strain evidence="10 11">Ellin345</strain>
    </source>
</reference>
<evidence type="ECO:0000259" key="9">
    <source>
        <dbReference type="Pfam" id="PF12704"/>
    </source>
</evidence>
<evidence type="ECO:0000256" key="6">
    <source>
        <dbReference type="ARBA" id="ARBA00038076"/>
    </source>
</evidence>
<feature type="transmembrane region" description="Helical" evidence="7">
    <location>
        <begin position="698"/>
        <end position="723"/>
    </location>
</feature>
<keyword evidence="5 7" id="KW-0472">Membrane</keyword>
<comment type="similarity">
    <text evidence="6">Belongs to the ABC-4 integral membrane protein family.</text>
</comment>
<feature type="transmembrane region" description="Helical" evidence="7">
    <location>
        <begin position="384"/>
        <end position="405"/>
    </location>
</feature>
<dbReference type="OrthoDB" id="127329at2"/>
<keyword evidence="3 7" id="KW-0812">Transmembrane</keyword>
<feature type="transmembrane region" description="Helical" evidence="7">
    <location>
        <begin position="743"/>
        <end position="768"/>
    </location>
</feature>
<dbReference type="RefSeq" id="WP_011521425.1">
    <property type="nucleotide sequence ID" value="NC_008009.1"/>
</dbReference>
<feature type="transmembrane region" description="Helical" evidence="7">
    <location>
        <begin position="434"/>
        <end position="455"/>
    </location>
</feature>
<evidence type="ECO:0000313" key="10">
    <source>
        <dbReference type="EMBL" id="ABF39623.1"/>
    </source>
</evidence>
<evidence type="ECO:0000256" key="4">
    <source>
        <dbReference type="ARBA" id="ARBA00022989"/>
    </source>
</evidence>
<dbReference type="EnsemblBacteria" id="ABF39623">
    <property type="protein sequence ID" value="ABF39623"/>
    <property type="gene ID" value="Acid345_0618"/>
</dbReference>
<dbReference type="PANTHER" id="PTHR30572">
    <property type="entry name" value="MEMBRANE COMPONENT OF TRANSPORTER-RELATED"/>
    <property type="match status" value="1"/>
</dbReference>
<feature type="domain" description="ABC3 transporter permease C-terminal" evidence="8">
    <location>
        <begin position="293"/>
        <end position="412"/>
    </location>
</feature>
<feature type="domain" description="ABC3 transporter permease C-terminal" evidence="8">
    <location>
        <begin position="702"/>
        <end position="815"/>
    </location>
</feature>
<organism evidence="10 11">
    <name type="scientific">Koribacter versatilis (strain Ellin345)</name>
    <dbReference type="NCBI Taxonomy" id="204669"/>
    <lineage>
        <taxon>Bacteria</taxon>
        <taxon>Pseudomonadati</taxon>
        <taxon>Acidobacteriota</taxon>
        <taxon>Terriglobia</taxon>
        <taxon>Terriglobales</taxon>
        <taxon>Candidatus Korobacteraceae</taxon>
        <taxon>Candidatus Korobacter</taxon>
    </lineage>
</organism>
<comment type="subcellular location">
    <subcellularLocation>
        <location evidence="1">Cell membrane</location>
        <topology evidence="1">Multi-pass membrane protein</topology>
    </subcellularLocation>
</comment>
<dbReference type="NCBIfam" id="TIGR03434">
    <property type="entry name" value="ADOP"/>
    <property type="match status" value="1"/>
</dbReference>
<dbReference type="Pfam" id="PF02687">
    <property type="entry name" value="FtsX"/>
    <property type="match status" value="2"/>
</dbReference>
<dbReference type="InterPro" id="IPR025857">
    <property type="entry name" value="MacB_PCD"/>
</dbReference>
<feature type="transmembrane region" description="Helical" evidence="7">
    <location>
        <begin position="21"/>
        <end position="48"/>
    </location>
</feature>
<evidence type="ECO:0000256" key="2">
    <source>
        <dbReference type="ARBA" id="ARBA00022475"/>
    </source>
</evidence>
<dbReference type="eggNOG" id="COG0577">
    <property type="taxonomic scope" value="Bacteria"/>
</dbReference>
<dbReference type="InterPro" id="IPR003838">
    <property type="entry name" value="ABC3_permease_C"/>
</dbReference>
<feature type="domain" description="MacB-like periplasmic core" evidence="9">
    <location>
        <begin position="23"/>
        <end position="251"/>
    </location>
</feature>
<dbReference type="InterPro" id="IPR050250">
    <property type="entry name" value="Macrolide_Exporter_MacB"/>
</dbReference>
<name>Q1IU27_KORVE</name>
<keyword evidence="11" id="KW-1185">Reference proteome</keyword>
<dbReference type="Proteomes" id="UP000002432">
    <property type="component" value="Chromosome"/>
</dbReference>
<gene>
    <name evidence="10" type="ordered locus">Acid345_0618</name>
</gene>
<keyword evidence="2" id="KW-1003">Cell membrane</keyword>
<evidence type="ECO:0000256" key="3">
    <source>
        <dbReference type="ARBA" id="ARBA00022692"/>
    </source>
</evidence>
<protein>
    <submittedName>
        <fullName evidence="10">ABC efflux pump, inner membrane subunit</fullName>
    </submittedName>
</protein>
<dbReference type="Pfam" id="PF12704">
    <property type="entry name" value="MacB_PCD"/>
    <property type="match status" value="2"/>
</dbReference>
<dbReference type="KEGG" id="aba:Acid345_0618"/>
<proteinExistence type="inferred from homology"/>
<evidence type="ECO:0000256" key="7">
    <source>
        <dbReference type="SAM" id="Phobius"/>
    </source>
</evidence>
<dbReference type="EMBL" id="CP000360">
    <property type="protein sequence ID" value="ABF39623.1"/>
    <property type="molecule type" value="Genomic_DNA"/>
</dbReference>
<dbReference type="AlphaFoldDB" id="Q1IU27"/>
<evidence type="ECO:0000313" key="11">
    <source>
        <dbReference type="Proteomes" id="UP000002432"/>
    </source>
</evidence>
<feature type="domain" description="MacB-like periplasmic core" evidence="9">
    <location>
        <begin position="493"/>
        <end position="641"/>
    </location>
</feature>
<sequence length="822" mass="89140">MHTLLQDLRFASRQLRKNPGFAITTILTLALGIGAATAIFSLVNAVLLRPLPFPEQDKIVWTAMAHTPRNAKTADAALVPGSMSYPDYFDLRKGNKTLQYLSSYHDSSFSVTGRGDARHVDGFTVSADFFRTLGVHPERGRDFLADDEKPGVHVAMLGHSLWQSTFGSDPDIIGKNITIGGLSYTVAGVMPADFNFPVQNPAAQLWTTLADDALDSTGDHPVTVQRGAHFLSMVGRLKPGVSTEQAQADLTVIVKNLAAQYPDTNSHFLGAFVKPQLEQMIGDTRGPLRMLFAAVIFVLLIACANVAGLLLARASRRRSEIAVRSALGATRMQIVRQVMVESVFIGICGGIAGLLLSMALLRLLLRFVPSDIPRLDSVGTDYRVFAFAIVISVITGVLFGVLPAMRISRLDPSASLRDGTRTSSAGRQQHHLHGALVIAETAIGLVLLVGSGLLIRSFVRVMHVDPGFDARHVLLASVDLPDNRYPGDKNVSFFQQLIPRLQALPGVQSVAAGWPLPLTGSMMSISFEIEGHPVPKADEPSEIVSIATPGFFKTIGIPVKRGREFLETDTRTSTKVIILTESFAKKYFPNEDPIGKHVKPGLGDGYTDSVWREVVGVVGDIKRQGLTVETRPEYYLPHTQAIVGPPIFVIRTSGDPTQITNAVRSEVAAMDRNVPVYDVHTYDDLISKNASQPRFQSMLLTCFAALALLLSAIGLYAVLSYMVAQRTLEIGVRMALGARRRDVVNLILKHGLGLALVGLVLGMGLSLVLTRYLSSMLYTIKPLDPVTLLTVTGILLVVAVVASTAPAWRAARLDPMKTLRDQ</sequence>
<dbReference type="InterPro" id="IPR017800">
    <property type="entry name" value="ADOP"/>
</dbReference>
<accession>Q1IU27</accession>
<dbReference type="GO" id="GO:0005886">
    <property type="term" value="C:plasma membrane"/>
    <property type="evidence" value="ECO:0007669"/>
    <property type="project" value="UniProtKB-SubCell"/>
</dbReference>
<dbReference type="HOGENOM" id="CLU_009433_1_0_0"/>
<dbReference type="PANTHER" id="PTHR30572:SF4">
    <property type="entry name" value="ABC TRANSPORTER PERMEASE YTRF"/>
    <property type="match status" value="1"/>
</dbReference>
<evidence type="ECO:0000259" key="8">
    <source>
        <dbReference type="Pfam" id="PF02687"/>
    </source>
</evidence>
<keyword evidence="4 7" id="KW-1133">Transmembrane helix</keyword>
<dbReference type="GO" id="GO:0022857">
    <property type="term" value="F:transmembrane transporter activity"/>
    <property type="evidence" value="ECO:0007669"/>
    <property type="project" value="TreeGrafter"/>
</dbReference>
<feature type="transmembrane region" description="Helical" evidence="7">
    <location>
        <begin position="342"/>
        <end position="364"/>
    </location>
</feature>
<dbReference type="STRING" id="204669.Acid345_0618"/>
<feature type="transmembrane region" description="Helical" evidence="7">
    <location>
        <begin position="788"/>
        <end position="808"/>
    </location>
</feature>
<feature type="transmembrane region" description="Helical" evidence="7">
    <location>
        <begin position="290"/>
        <end position="312"/>
    </location>
</feature>
<evidence type="ECO:0000256" key="5">
    <source>
        <dbReference type="ARBA" id="ARBA00023136"/>
    </source>
</evidence>
<evidence type="ECO:0000256" key="1">
    <source>
        <dbReference type="ARBA" id="ARBA00004651"/>
    </source>
</evidence>